<evidence type="ECO:0000256" key="8">
    <source>
        <dbReference type="ARBA" id="ARBA00023180"/>
    </source>
</evidence>
<keyword evidence="4 10" id="KW-0732">Signal</keyword>
<feature type="region of interest" description="Disordered" evidence="9">
    <location>
        <begin position="316"/>
        <end position="371"/>
    </location>
</feature>
<keyword evidence="7" id="KW-1015">Disulfide bond</keyword>
<evidence type="ECO:0000313" key="12">
    <source>
        <dbReference type="RefSeq" id="XP_031749378.1"/>
    </source>
</evidence>
<dbReference type="AGR" id="Xenbase:XB-GENE-29099215"/>
<dbReference type="RefSeq" id="XP_031749378.1">
    <property type="nucleotide sequence ID" value="XM_031893518.1"/>
</dbReference>
<dbReference type="OrthoDB" id="8938333at2759"/>
<dbReference type="AlphaFoldDB" id="A0A8J1IUV3"/>
<evidence type="ECO:0000256" key="3">
    <source>
        <dbReference type="ARBA" id="ARBA00022536"/>
    </source>
</evidence>
<proteinExistence type="predicted"/>
<dbReference type="PANTHER" id="PTHR24037">
    <property type="entry name" value="HEART DEVELOPMENT PROTEIN WITH EGF-LIKE DOMAINS 1"/>
    <property type="match status" value="1"/>
</dbReference>
<feature type="signal peptide" evidence="10">
    <location>
        <begin position="1"/>
        <end position="20"/>
    </location>
</feature>
<evidence type="ECO:0000256" key="5">
    <source>
        <dbReference type="ARBA" id="ARBA00022737"/>
    </source>
</evidence>
<feature type="chain" id="PRO_5035222696" evidence="10">
    <location>
        <begin position="21"/>
        <end position="401"/>
    </location>
</feature>
<evidence type="ECO:0000256" key="10">
    <source>
        <dbReference type="SAM" id="SignalP"/>
    </source>
</evidence>
<keyword evidence="2" id="KW-1003">Cell membrane</keyword>
<dbReference type="GeneID" id="116407682"/>
<name>A0A8J1IUV3_XENTR</name>
<dbReference type="OMA" id="CEIRANH"/>
<dbReference type="CTD" id="56667"/>
<keyword evidence="11" id="KW-1185">Reference proteome</keyword>
<keyword evidence="3" id="KW-0245">EGF-like domain</keyword>
<sequence>MKPHLLVCALLLSLLAQTESESTTAESGTSTVTGATTESVSDPTTIATEPSTIATESTIKATEPSTIATESTIKATESTINATESTVNATESTVNATESTVNATRDPSNVTEPSYNVTTPAETNVTGGGAGSTAKPELTGTTTAPPAPDKKTCSATSCGKSFATCIQLYNSFVCQCPLNYYFNETELICIQGDAFYGNLELSAEAFNPKKDSPGYTAVYNQVLTHFRDCFKNNTNYSDTIITDISAPKPKVQSRSSRNSVPVSVRCFHVFVPKAVTEKEVLEAINTYNNGTNLLGTYSSKSVCDGFYCDAETTTCTQTDSKPPCVRAKQDSTLPPPHSRPTRPAEAVTPSVGISPESNVHRRGPQASPSVGASRVIRKPLLVLVKSASLVTRGRAVQTISC</sequence>
<dbReference type="Xenbase" id="XB-GENE-29099215">
    <property type="gene designation" value="muc13"/>
</dbReference>
<evidence type="ECO:0000256" key="6">
    <source>
        <dbReference type="ARBA" id="ARBA00023136"/>
    </source>
</evidence>
<keyword evidence="8" id="KW-0325">Glycoprotein</keyword>
<dbReference type="KEGG" id="xtr:116407682"/>
<evidence type="ECO:0000256" key="2">
    <source>
        <dbReference type="ARBA" id="ARBA00022475"/>
    </source>
</evidence>
<dbReference type="GO" id="GO:0005886">
    <property type="term" value="C:plasma membrane"/>
    <property type="evidence" value="ECO:0007669"/>
    <property type="project" value="UniProtKB-SubCell"/>
</dbReference>
<dbReference type="Proteomes" id="UP000008143">
    <property type="component" value="Chromosome 9"/>
</dbReference>
<accession>A0A8J1IUV3</accession>
<evidence type="ECO:0000256" key="1">
    <source>
        <dbReference type="ARBA" id="ARBA00004236"/>
    </source>
</evidence>
<evidence type="ECO:0000256" key="9">
    <source>
        <dbReference type="SAM" id="MobiDB-lite"/>
    </source>
</evidence>
<feature type="compositionally biased region" description="Low complexity" evidence="9">
    <location>
        <begin position="19"/>
        <end position="41"/>
    </location>
</feature>
<evidence type="ECO:0000256" key="7">
    <source>
        <dbReference type="ARBA" id="ARBA00023157"/>
    </source>
</evidence>
<keyword evidence="6" id="KW-0472">Membrane</keyword>
<feature type="region of interest" description="Disordered" evidence="9">
    <location>
        <begin position="19"/>
        <end position="150"/>
    </location>
</feature>
<dbReference type="SUPFAM" id="SSF57196">
    <property type="entry name" value="EGF/Laminin"/>
    <property type="match status" value="1"/>
</dbReference>
<gene>
    <name evidence="12 13" type="primary">muc13</name>
</gene>
<evidence type="ECO:0000313" key="13">
    <source>
        <dbReference type="Xenbase" id="XB-GENE-29099215"/>
    </source>
</evidence>
<organism evidence="11 12">
    <name type="scientific">Xenopus tropicalis</name>
    <name type="common">Western clawed frog</name>
    <name type="synonym">Silurana tropicalis</name>
    <dbReference type="NCBI Taxonomy" id="8364"/>
    <lineage>
        <taxon>Eukaryota</taxon>
        <taxon>Metazoa</taxon>
        <taxon>Chordata</taxon>
        <taxon>Craniata</taxon>
        <taxon>Vertebrata</taxon>
        <taxon>Euteleostomi</taxon>
        <taxon>Amphibia</taxon>
        <taxon>Batrachia</taxon>
        <taxon>Anura</taxon>
        <taxon>Pipoidea</taxon>
        <taxon>Pipidae</taxon>
        <taxon>Xenopodinae</taxon>
        <taxon>Xenopus</taxon>
        <taxon>Silurana</taxon>
    </lineage>
</organism>
<dbReference type="PANTHER" id="PTHR24037:SF10">
    <property type="entry name" value="MUCIN-13"/>
    <property type="match status" value="1"/>
</dbReference>
<protein>
    <submittedName>
        <fullName evidence="12">Mucin-13</fullName>
    </submittedName>
</protein>
<feature type="compositionally biased region" description="Polar residues" evidence="9">
    <location>
        <begin position="42"/>
        <end position="125"/>
    </location>
</feature>
<reference evidence="12" key="1">
    <citation type="submission" date="2025-08" db="UniProtKB">
        <authorList>
            <consortium name="RefSeq"/>
        </authorList>
    </citation>
    <scope>IDENTIFICATION</scope>
    <source>
        <strain evidence="12">Nigerian</strain>
        <tissue evidence="12">Liver and blood</tissue>
    </source>
</reference>
<keyword evidence="5" id="KW-0677">Repeat</keyword>
<evidence type="ECO:0000256" key="4">
    <source>
        <dbReference type="ARBA" id="ARBA00022729"/>
    </source>
</evidence>
<evidence type="ECO:0000313" key="11">
    <source>
        <dbReference type="Proteomes" id="UP000008143"/>
    </source>
</evidence>
<comment type="subcellular location">
    <subcellularLocation>
        <location evidence="1">Cell membrane</location>
    </subcellularLocation>
</comment>